<keyword evidence="2" id="KW-1185">Reference proteome</keyword>
<reference evidence="1 2" key="1">
    <citation type="journal article" date="2024" name="Commun. Biol.">
        <title>Comparative genomic analysis of thermophilic fungi reveals convergent evolutionary adaptations and gene losses.</title>
        <authorList>
            <person name="Steindorff A.S."/>
            <person name="Aguilar-Pontes M.V."/>
            <person name="Robinson A.J."/>
            <person name="Andreopoulos B."/>
            <person name="LaButti K."/>
            <person name="Kuo A."/>
            <person name="Mondo S."/>
            <person name="Riley R."/>
            <person name="Otillar R."/>
            <person name="Haridas S."/>
            <person name="Lipzen A."/>
            <person name="Grimwood J."/>
            <person name="Schmutz J."/>
            <person name="Clum A."/>
            <person name="Reid I.D."/>
            <person name="Moisan M.C."/>
            <person name="Butler G."/>
            <person name="Nguyen T.T.M."/>
            <person name="Dewar K."/>
            <person name="Conant G."/>
            <person name="Drula E."/>
            <person name="Henrissat B."/>
            <person name="Hansel C."/>
            <person name="Singer S."/>
            <person name="Hutchinson M.I."/>
            <person name="de Vries R.P."/>
            <person name="Natvig D.O."/>
            <person name="Powell A.J."/>
            <person name="Tsang A."/>
            <person name="Grigoriev I.V."/>
        </authorList>
    </citation>
    <scope>NUCLEOTIDE SEQUENCE [LARGE SCALE GENOMIC DNA]</scope>
    <source>
        <strain evidence="1 2">CBS 494.80</strain>
    </source>
</reference>
<dbReference type="EMBL" id="JAZHXI010000009">
    <property type="protein sequence ID" value="KAL2067997.1"/>
    <property type="molecule type" value="Genomic_DNA"/>
</dbReference>
<dbReference type="Proteomes" id="UP001595075">
    <property type="component" value="Unassembled WGS sequence"/>
</dbReference>
<gene>
    <name evidence="1" type="ORF">VTL71DRAFT_16095</name>
</gene>
<sequence length="87" mass="9918">MIVGVENQSCSCKDWIFGHLAIRNIFKIPPSSRHKPQIIISMFSRAFHVLKCIAKLSMLLIVEDHIGHLIIRNGMSEKIIHRILDAS</sequence>
<comment type="caution">
    <text evidence="1">The sequence shown here is derived from an EMBL/GenBank/DDBJ whole genome shotgun (WGS) entry which is preliminary data.</text>
</comment>
<proteinExistence type="predicted"/>
<evidence type="ECO:0000313" key="1">
    <source>
        <dbReference type="EMBL" id="KAL2067997.1"/>
    </source>
</evidence>
<accession>A0ABR4CEQ2</accession>
<name>A0ABR4CEQ2_9HELO</name>
<organism evidence="1 2">
    <name type="scientific">Oculimacula yallundae</name>
    <dbReference type="NCBI Taxonomy" id="86028"/>
    <lineage>
        <taxon>Eukaryota</taxon>
        <taxon>Fungi</taxon>
        <taxon>Dikarya</taxon>
        <taxon>Ascomycota</taxon>
        <taxon>Pezizomycotina</taxon>
        <taxon>Leotiomycetes</taxon>
        <taxon>Helotiales</taxon>
        <taxon>Ploettnerulaceae</taxon>
        <taxon>Oculimacula</taxon>
    </lineage>
</organism>
<protein>
    <submittedName>
        <fullName evidence="1">Uncharacterized protein</fullName>
    </submittedName>
</protein>
<evidence type="ECO:0000313" key="2">
    <source>
        <dbReference type="Proteomes" id="UP001595075"/>
    </source>
</evidence>